<comment type="caution">
    <text evidence="3">The sequence shown here is derived from an EMBL/GenBank/DDBJ whole genome shotgun (WGS) entry which is preliminary data.</text>
</comment>
<dbReference type="InterPro" id="IPR003673">
    <property type="entry name" value="CoA-Trfase_fam_III"/>
</dbReference>
<feature type="region of interest" description="Disordered" evidence="2">
    <location>
        <begin position="213"/>
        <end position="232"/>
    </location>
</feature>
<dbReference type="Gene3D" id="3.40.50.10540">
    <property type="entry name" value="Crotonobetainyl-coa:carnitine coa-transferase, domain 1"/>
    <property type="match status" value="1"/>
</dbReference>
<dbReference type="PANTHER" id="PTHR48207:SF3">
    <property type="entry name" value="SUCCINATE--HYDROXYMETHYLGLUTARATE COA-TRANSFERASE"/>
    <property type="match status" value="1"/>
</dbReference>
<evidence type="ECO:0000256" key="2">
    <source>
        <dbReference type="SAM" id="MobiDB-lite"/>
    </source>
</evidence>
<keyword evidence="1" id="KW-0808">Transferase</keyword>
<gene>
    <name evidence="3" type="ORF">LCGC14_2359450</name>
</gene>
<dbReference type="AlphaFoldDB" id="A0A0F9EJH7"/>
<dbReference type="SUPFAM" id="SSF89796">
    <property type="entry name" value="CoA-transferase family III (CaiB/BaiF)"/>
    <property type="match status" value="1"/>
</dbReference>
<sequence>MNTEILKGIRILDFSRILAGPYATRILADFGAEVIKVQTRKTANGAESNTSGYFSTWNRNKRSISLDMGRPGAKELALRLVAICDVVVENFSPRVMSNWGLTFDKFKQEKPDIVMLSMSGMGQTGPWKDFVAYGPTLQALGGLTYLTGLEEGCPVGPGYAYADSVAGIYGAFAVLVALDYRERTGLGQYIDFSEYEAVCTLVGPALLNMAANGAETSPPDGNQSDDEKAAPHGCYKCLGKD</sequence>
<organism evidence="3">
    <name type="scientific">marine sediment metagenome</name>
    <dbReference type="NCBI Taxonomy" id="412755"/>
    <lineage>
        <taxon>unclassified sequences</taxon>
        <taxon>metagenomes</taxon>
        <taxon>ecological metagenomes</taxon>
    </lineage>
</organism>
<dbReference type="GO" id="GO:0008410">
    <property type="term" value="F:CoA-transferase activity"/>
    <property type="evidence" value="ECO:0007669"/>
    <property type="project" value="TreeGrafter"/>
</dbReference>
<evidence type="ECO:0008006" key="4">
    <source>
        <dbReference type="Google" id="ProtNLM"/>
    </source>
</evidence>
<dbReference type="InterPro" id="IPR050483">
    <property type="entry name" value="CoA-transferase_III_domain"/>
</dbReference>
<dbReference type="PANTHER" id="PTHR48207">
    <property type="entry name" value="SUCCINATE--HYDROXYMETHYLGLUTARATE COA-TRANSFERASE"/>
    <property type="match status" value="1"/>
</dbReference>
<dbReference type="Pfam" id="PF02515">
    <property type="entry name" value="CoA_transf_3"/>
    <property type="match status" value="1"/>
</dbReference>
<name>A0A0F9EJH7_9ZZZZ</name>
<reference evidence="3" key="1">
    <citation type="journal article" date="2015" name="Nature">
        <title>Complex archaea that bridge the gap between prokaryotes and eukaryotes.</title>
        <authorList>
            <person name="Spang A."/>
            <person name="Saw J.H."/>
            <person name="Jorgensen S.L."/>
            <person name="Zaremba-Niedzwiedzka K."/>
            <person name="Martijn J."/>
            <person name="Lind A.E."/>
            <person name="van Eijk R."/>
            <person name="Schleper C."/>
            <person name="Guy L."/>
            <person name="Ettema T.J."/>
        </authorList>
    </citation>
    <scope>NUCLEOTIDE SEQUENCE</scope>
</reference>
<evidence type="ECO:0000313" key="3">
    <source>
        <dbReference type="EMBL" id="KKL45060.1"/>
    </source>
</evidence>
<evidence type="ECO:0000256" key="1">
    <source>
        <dbReference type="ARBA" id="ARBA00022679"/>
    </source>
</evidence>
<dbReference type="Gene3D" id="3.30.1540.10">
    <property type="entry name" value="formyl-coa transferase, domain 3"/>
    <property type="match status" value="1"/>
</dbReference>
<dbReference type="InterPro" id="IPR044855">
    <property type="entry name" value="CoA-Trfase_III_dom3_sf"/>
</dbReference>
<feature type="non-terminal residue" evidence="3">
    <location>
        <position position="241"/>
    </location>
</feature>
<accession>A0A0F9EJH7</accession>
<dbReference type="EMBL" id="LAZR01034527">
    <property type="protein sequence ID" value="KKL45060.1"/>
    <property type="molecule type" value="Genomic_DNA"/>
</dbReference>
<protein>
    <recommendedName>
        <fullName evidence="4">CoA transferase</fullName>
    </recommendedName>
</protein>
<dbReference type="InterPro" id="IPR023606">
    <property type="entry name" value="CoA-Trfase_III_dom_1_sf"/>
</dbReference>
<proteinExistence type="predicted"/>